<dbReference type="Proteomes" id="UP000509667">
    <property type="component" value="Chromosome"/>
</dbReference>
<gene>
    <name evidence="2" type="ORF">HZS55_12395</name>
</gene>
<evidence type="ECO:0000313" key="3">
    <source>
        <dbReference type="Proteomes" id="UP000509667"/>
    </source>
</evidence>
<organism evidence="2 3">
    <name type="scientific">Halosimplex rubrum</name>
    <dbReference type="NCBI Taxonomy" id="869889"/>
    <lineage>
        <taxon>Archaea</taxon>
        <taxon>Methanobacteriati</taxon>
        <taxon>Methanobacteriota</taxon>
        <taxon>Stenosarchaea group</taxon>
        <taxon>Halobacteria</taxon>
        <taxon>Halobacteriales</taxon>
        <taxon>Haloarculaceae</taxon>
        <taxon>Halosimplex</taxon>
    </lineage>
</organism>
<keyword evidence="1" id="KW-0472">Membrane</keyword>
<keyword evidence="1" id="KW-0812">Transmembrane</keyword>
<dbReference type="RefSeq" id="WP_179907971.1">
    <property type="nucleotide sequence ID" value="NZ_CP058910.1"/>
</dbReference>
<name>A0A7D5T5Y5_9EURY</name>
<accession>A0A7D5T5Y5</accession>
<dbReference type="EMBL" id="CP058910">
    <property type="protein sequence ID" value="QLH78049.1"/>
    <property type="molecule type" value="Genomic_DNA"/>
</dbReference>
<dbReference type="KEGG" id="hrr:HZS55_12395"/>
<evidence type="ECO:0000256" key="1">
    <source>
        <dbReference type="SAM" id="Phobius"/>
    </source>
</evidence>
<proteinExistence type="predicted"/>
<dbReference type="AlphaFoldDB" id="A0A7D5T5Y5"/>
<keyword evidence="1" id="KW-1133">Transmembrane helix</keyword>
<protein>
    <submittedName>
        <fullName evidence="2">Uncharacterized protein</fullName>
    </submittedName>
</protein>
<sequence length="65" mass="7184">MTTVWRAFLTASAVLLGFLILAIPFVERGTATFAVTVVSFAMLAIIFVASAAFIRADWDPFEELW</sequence>
<reference evidence="2 3" key="1">
    <citation type="submission" date="2020-07" db="EMBL/GenBank/DDBJ databases">
        <title>Halosimplex pelagicum sp. nov. and Halosimplex rubrum sp. nov., isolated from salted brown alga Laminaria, and emended description of the genus Halosimplex.</title>
        <authorList>
            <person name="Cui H."/>
        </authorList>
    </citation>
    <scope>NUCLEOTIDE SEQUENCE [LARGE SCALE GENOMIC DNA]</scope>
    <source>
        <strain evidence="2 3">R27</strain>
    </source>
</reference>
<feature type="transmembrane region" description="Helical" evidence="1">
    <location>
        <begin position="32"/>
        <end position="54"/>
    </location>
</feature>
<keyword evidence="3" id="KW-1185">Reference proteome</keyword>
<dbReference type="OrthoDB" id="303319at2157"/>
<dbReference type="GeneID" id="56078676"/>
<evidence type="ECO:0000313" key="2">
    <source>
        <dbReference type="EMBL" id="QLH78049.1"/>
    </source>
</evidence>